<keyword evidence="2" id="KW-1185">Reference proteome</keyword>
<evidence type="ECO:0000313" key="2">
    <source>
        <dbReference type="Proteomes" id="UP001385809"/>
    </source>
</evidence>
<dbReference type="RefSeq" id="WP_337692953.1">
    <property type="nucleotide sequence ID" value="NZ_JBBEGN010000001.1"/>
</dbReference>
<evidence type="ECO:0008006" key="3">
    <source>
        <dbReference type="Google" id="ProtNLM"/>
    </source>
</evidence>
<organism evidence="1 2">
    <name type="scientific">Actinomycetospora aurantiaca</name>
    <dbReference type="NCBI Taxonomy" id="3129233"/>
    <lineage>
        <taxon>Bacteria</taxon>
        <taxon>Bacillati</taxon>
        <taxon>Actinomycetota</taxon>
        <taxon>Actinomycetes</taxon>
        <taxon>Pseudonocardiales</taxon>
        <taxon>Pseudonocardiaceae</taxon>
        <taxon>Actinomycetospora</taxon>
    </lineage>
</organism>
<comment type="caution">
    <text evidence="1">The sequence shown here is derived from an EMBL/GenBank/DDBJ whole genome shotgun (WGS) entry which is preliminary data.</text>
</comment>
<gene>
    <name evidence="1" type="ORF">WCD74_01045</name>
</gene>
<dbReference type="EMBL" id="JBBEGN010000001">
    <property type="protein sequence ID" value="MEJ2866329.1"/>
    <property type="molecule type" value="Genomic_DNA"/>
</dbReference>
<proteinExistence type="predicted"/>
<name>A0ABU8MG98_9PSEU</name>
<dbReference type="Proteomes" id="UP001385809">
    <property type="component" value="Unassembled WGS sequence"/>
</dbReference>
<reference evidence="1 2" key="1">
    <citation type="submission" date="2024-03" db="EMBL/GenBank/DDBJ databases">
        <title>Actinomycetospora sp. OC33-EN08, a novel actinomycete isolated from wild orchid (Aerides multiflora).</title>
        <authorList>
            <person name="Suriyachadkun C."/>
        </authorList>
    </citation>
    <scope>NUCLEOTIDE SEQUENCE [LARGE SCALE GENOMIC DNA]</scope>
    <source>
        <strain evidence="1 2">OC33-EN08</strain>
    </source>
</reference>
<sequence length="46" mass="4751">MAAPGRPHSPDAVADVYVRLLVDGLLGWQGPAAADSRSSERGGFEA</sequence>
<evidence type="ECO:0000313" key="1">
    <source>
        <dbReference type="EMBL" id="MEJ2866329.1"/>
    </source>
</evidence>
<accession>A0ABU8MG98</accession>
<protein>
    <recommendedName>
        <fullName evidence="3">TetR family transcriptional regulator</fullName>
    </recommendedName>
</protein>